<proteinExistence type="predicted"/>
<accession>A0A9Q0L7Y0</accession>
<dbReference type="AlphaFoldDB" id="A0A9Q0L7Y0"/>
<comment type="subcellular location">
    <subcellularLocation>
        <location evidence="1">Cytoplasm</location>
    </subcellularLocation>
</comment>
<dbReference type="GO" id="GO:0005737">
    <property type="term" value="C:cytoplasm"/>
    <property type="evidence" value="ECO:0007669"/>
    <property type="project" value="UniProtKB-SubCell"/>
</dbReference>
<dbReference type="Proteomes" id="UP001149090">
    <property type="component" value="Unassembled WGS sequence"/>
</dbReference>
<keyword evidence="2" id="KW-0963">Cytoplasm</keyword>
<evidence type="ECO:0000256" key="3">
    <source>
        <dbReference type="SAM" id="MobiDB-lite"/>
    </source>
</evidence>
<evidence type="ECO:0000256" key="1">
    <source>
        <dbReference type="ARBA" id="ARBA00004496"/>
    </source>
</evidence>
<feature type="domain" description="PLEKHM2 PH" evidence="4">
    <location>
        <begin position="631"/>
        <end position="712"/>
    </location>
</feature>
<feature type="compositionally biased region" description="Basic and acidic residues" evidence="3">
    <location>
        <begin position="384"/>
        <end position="425"/>
    </location>
</feature>
<dbReference type="Pfam" id="PF23142">
    <property type="entry name" value="PH_PLEKHM2"/>
    <property type="match status" value="1"/>
</dbReference>
<organism evidence="5 6">
    <name type="scientific">Anaeramoeba ignava</name>
    <name type="common">Anaerobic marine amoeba</name>
    <dbReference type="NCBI Taxonomy" id="1746090"/>
    <lineage>
        <taxon>Eukaryota</taxon>
        <taxon>Metamonada</taxon>
        <taxon>Anaeramoebidae</taxon>
        <taxon>Anaeramoeba</taxon>
    </lineage>
</organism>
<reference evidence="5" key="1">
    <citation type="submission" date="2022-10" db="EMBL/GenBank/DDBJ databases">
        <title>Novel sulphate-reducing endosymbionts in the free-living metamonad Anaeramoeba.</title>
        <authorList>
            <person name="Jerlstrom-Hultqvist J."/>
            <person name="Cepicka I."/>
            <person name="Gallot-Lavallee L."/>
            <person name="Salas-Leiva D."/>
            <person name="Curtis B.A."/>
            <person name="Zahonova K."/>
            <person name="Pipaliya S."/>
            <person name="Dacks J."/>
            <person name="Roger A.J."/>
        </authorList>
    </citation>
    <scope>NUCLEOTIDE SEQUENCE</scope>
    <source>
        <strain evidence="5">BMAN</strain>
    </source>
</reference>
<evidence type="ECO:0000313" key="6">
    <source>
        <dbReference type="Proteomes" id="UP001149090"/>
    </source>
</evidence>
<keyword evidence="6" id="KW-1185">Reference proteome</keyword>
<dbReference type="InterPro" id="IPR057288">
    <property type="entry name" value="PH_PLEKHM2"/>
</dbReference>
<sequence length="870" mass="101750">MEAKKQQMIFEQKVKEREKEYQDTLNHVIKQGELTQSILKILQKKQEKKRLASIEKIEINYFELTNKEEISKARTLKKEKDNNFNGLTSFQNSKYVEKNLERYQTKHQLIQQKKQEETKSRSNLLMQKRSQRGGPITSKSLDSILDLGGTLVDDDPLDDTTLSQFEDEISLYKKEGGEQWLRILNEKKKEIISQQKERKLKHEKSMGILHKLFELKRVKTQILVEMVNTSSRSTTYRYLQFNDKKFNIVLELDCYSHKITRKLNLINLAKIVVSNTAEKFVFALYFDDSSHSNSMTEIVYGIQNMKEMEYIVELFRIIADRNVTSNCFFCHQKRSSREYPETYNLELSDYYFNLEGQILDPKEQFQMEIQNQNEKENFFSLDGEDSRSRSGETEPHSESLSTEKHDNIESKKSGDEQTANKRHSSEMSNLTTSKDVSENSEIEDSSVNITKKLHAVNLAGKKVLERMNSVKFYNKNFLSPEKQKPNQTENSNQNENLDRILSGNQGNTLLNQNQKPDGLLLFGVQYENNYLEKDNFEKSSKASNNINLNNLTQPETPKEQHIMETRQRSIDSKLILANLNQEVNETSLTIPNSAFEFLQAQYFIEKIEKEFALATLHTFFIKPNERLLDASECYLIITNLNIYIFSIRPKKEKDDFSLILADKLDQIESIHIGFQHQFFSINMKKNDSSSFFIFLTRDQQLTQQFFGILEKNSPENIASFFNIKYNPSIFTSTFASIIKSRNSKLDLSTLEEEDLLYFLAEQTTKKTVPISLVIYKQFLFLFQVDIYKFCISQQKAINTDILKLQDTLKFTNSTRVILFGNDPKKITIQFSKSKEIILNFKSSKERKRLFAYIQNFIQKDLISTFSVLFI</sequence>
<comment type="caution">
    <text evidence="5">The sequence shown here is derived from an EMBL/GenBank/DDBJ whole genome shotgun (WGS) entry which is preliminary data.</text>
</comment>
<evidence type="ECO:0000259" key="4">
    <source>
        <dbReference type="Pfam" id="PF23142"/>
    </source>
</evidence>
<evidence type="ECO:0000313" key="5">
    <source>
        <dbReference type="EMBL" id="KAJ5068002.1"/>
    </source>
</evidence>
<protein>
    <recommendedName>
        <fullName evidence="4">PLEKHM2 PH domain-containing protein</fullName>
    </recommendedName>
</protein>
<gene>
    <name evidence="5" type="ORF">M0811_12702</name>
</gene>
<feature type="region of interest" description="Disordered" evidence="3">
    <location>
        <begin position="379"/>
        <end position="443"/>
    </location>
</feature>
<feature type="region of interest" description="Disordered" evidence="3">
    <location>
        <begin position="109"/>
        <end position="135"/>
    </location>
</feature>
<evidence type="ECO:0000256" key="2">
    <source>
        <dbReference type="ARBA" id="ARBA00022490"/>
    </source>
</evidence>
<name>A0A9Q0L7Y0_ANAIG</name>
<dbReference type="EMBL" id="JAPDFW010000122">
    <property type="protein sequence ID" value="KAJ5068002.1"/>
    <property type="molecule type" value="Genomic_DNA"/>
</dbReference>